<dbReference type="Proteomes" id="UP001254257">
    <property type="component" value="Unassembled WGS sequence"/>
</dbReference>
<proteinExistence type="predicted"/>
<dbReference type="SUPFAM" id="SSF161098">
    <property type="entry name" value="MetI-like"/>
    <property type="match status" value="2"/>
</dbReference>
<organism evidence="9 10">
    <name type="scientific">Bosea rubneri</name>
    <dbReference type="NCBI Taxonomy" id="3075434"/>
    <lineage>
        <taxon>Bacteria</taxon>
        <taxon>Pseudomonadati</taxon>
        <taxon>Pseudomonadota</taxon>
        <taxon>Alphaproteobacteria</taxon>
        <taxon>Hyphomicrobiales</taxon>
        <taxon>Boseaceae</taxon>
        <taxon>Bosea</taxon>
    </lineage>
</organism>
<dbReference type="EMBL" id="JAWDID010000009">
    <property type="protein sequence ID" value="MDU0339944.1"/>
    <property type="molecule type" value="Genomic_DNA"/>
</dbReference>
<feature type="domain" description="ABC transmembrane type-1" evidence="8">
    <location>
        <begin position="44"/>
        <end position="248"/>
    </location>
</feature>
<feature type="transmembrane region" description="Helical" evidence="7">
    <location>
        <begin position="439"/>
        <end position="462"/>
    </location>
</feature>
<sequence>MLRPATLTALAILALACGSLLGLARAGSDVATLATLGPYLTRLIASAGLQAALSTLLSLALGTGLALALLRRRFPGRELLLALLTTAAVAPTIVIAFGIVAIYGRSGLLGSLARSLGAEPPSIYGLHGIVIAHVVMNMPLVTRALLHAFEREPGERRRLASELGFTAADCFRHLDWPVIRREAPALAVLVFLLCFTSFAIVLSLGGGPANATLEVAIYEAVRFEADFVRAAALAGLQLLICLALAAAMTALTPKTREEAGAERNATRPDLFALRRLDGLVLILAAALIAPPLFSVAGGLGAMTTLASAEFVQAAVTSAVIAVSAGLLACLLALLLASGAHRLPQRSRLPDLAAFAMLGLPPFAFVAGLYVLLRGLGDPASLGLMLVPLVNALMALPYAYRLLAPALAISAQRHGRLAESLGLAGWNRLLLVEWPAMRGALGAAFAFATALSLGDFGVIALFGGPELTTLPYLLANRLGAYRIEEASALALVLVLSAGGLAFLTQRWSARHA</sequence>
<feature type="transmembrane region" description="Helical" evidence="7">
    <location>
        <begin position="313"/>
        <end position="339"/>
    </location>
</feature>
<evidence type="ECO:0000256" key="3">
    <source>
        <dbReference type="ARBA" id="ARBA00022475"/>
    </source>
</evidence>
<dbReference type="CDD" id="cd06261">
    <property type="entry name" value="TM_PBP2"/>
    <property type="match status" value="1"/>
</dbReference>
<feature type="transmembrane region" description="Helical" evidence="7">
    <location>
        <begin position="378"/>
        <end position="399"/>
    </location>
</feature>
<evidence type="ECO:0000256" key="5">
    <source>
        <dbReference type="ARBA" id="ARBA00022989"/>
    </source>
</evidence>
<evidence type="ECO:0000313" key="9">
    <source>
        <dbReference type="EMBL" id="MDU0339944.1"/>
    </source>
</evidence>
<evidence type="ECO:0000256" key="1">
    <source>
        <dbReference type="ARBA" id="ARBA00004651"/>
    </source>
</evidence>
<evidence type="ECO:0000256" key="4">
    <source>
        <dbReference type="ARBA" id="ARBA00022692"/>
    </source>
</evidence>
<dbReference type="PANTHER" id="PTHR30183:SF9">
    <property type="entry name" value="THIAMINE TRANSPORT SYSTEM PERMEASE PROTEIN THIP"/>
    <property type="match status" value="1"/>
</dbReference>
<feature type="transmembrane region" description="Helical" evidence="7">
    <location>
        <begin position="50"/>
        <end position="70"/>
    </location>
</feature>
<evidence type="ECO:0000256" key="2">
    <source>
        <dbReference type="ARBA" id="ARBA00022448"/>
    </source>
</evidence>
<evidence type="ECO:0000313" key="10">
    <source>
        <dbReference type="Proteomes" id="UP001254257"/>
    </source>
</evidence>
<feature type="transmembrane region" description="Helical" evidence="7">
    <location>
        <begin position="272"/>
        <end position="293"/>
    </location>
</feature>
<dbReference type="RefSeq" id="WP_316017824.1">
    <property type="nucleotide sequence ID" value="NZ_JAWDID010000009.1"/>
</dbReference>
<keyword evidence="6 7" id="KW-0472">Membrane</keyword>
<keyword evidence="3" id="KW-1003">Cell membrane</keyword>
<dbReference type="PROSITE" id="PS51257">
    <property type="entry name" value="PROKAR_LIPOPROTEIN"/>
    <property type="match status" value="1"/>
</dbReference>
<feature type="domain" description="ABC transmembrane type-1" evidence="8">
    <location>
        <begin position="314"/>
        <end position="503"/>
    </location>
</feature>
<feature type="transmembrane region" description="Helical" evidence="7">
    <location>
        <begin position="186"/>
        <end position="207"/>
    </location>
</feature>
<dbReference type="InterPro" id="IPR035906">
    <property type="entry name" value="MetI-like_sf"/>
</dbReference>
<accession>A0ABU3S585</accession>
<dbReference type="PANTHER" id="PTHR30183">
    <property type="entry name" value="MOLYBDENUM TRANSPORT SYSTEM PERMEASE PROTEIN MODB"/>
    <property type="match status" value="1"/>
</dbReference>
<keyword evidence="2" id="KW-0813">Transport</keyword>
<dbReference type="Gene3D" id="1.10.3720.10">
    <property type="entry name" value="MetI-like"/>
    <property type="match status" value="2"/>
</dbReference>
<keyword evidence="4 7" id="KW-0812">Transmembrane</keyword>
<gene>
    <name evidence="9" type="ORF">RKE40_08630</name>
</gene>
<feature type="transmembrane region" description="Helical" evidence="7">
    <location>
        <begin position="351"/>
        <end position="372"/>
    </location>
</feature>
<reference evidence="9 10" key="1">
    <citation type="submission" date="2023-09" db="EMBL/GenBank/DDBJ databases">
        <title>Whole genome shotgun sequencing (WGS) of Bosea sp. ZW T0_25, isolated from stored onions (Allium cepa).</title>
        <authorList>
            <person name="Stoll D.A."/>
            <person name="Huch M."/>
        </authorList>
    </citation>
    <scope>NUCLEOTIDE SEQUENCE [LARGE SCALE GENOMIC DNA]</scope>
    <source>
        <strain evidence="9 10">ZW T0_25</strain>
    </source>
</reference>
<feature type="transmembrane region" description="Helical" evidence="7">
    <location>
        <begin position="79"/>
        <end position="103"/>
    </location>
</feature>
<evidence type="ECO:0000256" key="6">
    <source>
        <dbReference type="ARBA" id="ARBA00023136"/>
    </source>
</evidence>
<dbReference type="InterPro" id="IPR000515">
    <property type="entry name" value="MetI-like"/>
</dbReference>
<evidence type="ECO:0000259" key="8">
    <source>
        <dbReference type="PROSITE" id="PS50928"/>
    </source>
</evidence>
<feature type="transmembrane region" description="Helical" evidence="7">
    <location>
        <begin position="227"/>
        <end position="251"/>
    </location>
</feature>
<keyword evidence="10" id="KW-1185">Reference proteome</keyword>
<dbReference type="PROSITE" id="PS50928">
    <property type="entry name" value="ABC_TM1"/>
    <property type="match status" value="2"/>
</dbReference>
<feature type="transmembrane region" description="Helical" evidence="7">
    <location>
        <begin position="123"/>
        <end position="146"/>
    </location>
</feature>
<protein>
    <submittedName>
        <fullName evidence="9">ABC transporter permease subunit</fullName>
    </submittedName>
</protein>
<keyword evidence="5 7" id="KW-1133">Transmembrane helix</keyword>
<evidence type="ECO:0000256" key="7">
    <source>
        <dbReference type="SAM" id="Phobius"/>
    </source>
</evidence>
<name>A0ABU3S585_9HYPH</name>
<comment type="subcellular location">
    <subcellularLocation>
        <location evidence="1">Cell membrane</location>
        <topology evidence="1">Multi-pass membrane protein</topology>
    </subcellularLocation>
</comment>
<comment type="caution">
    <text evidence="9">The sequence shown here is derived from an EMBL/GenBank/DDBJ whole genome shotgun (WGS) entry which is preliminary data.</text>
</comment>
<feature type="transmembrane region" description="Helical" evidence="7">
    <location>
        <begin position="482"/>
        <end position="502"/>
    </location>
</feature>